<reference evidence="1 2" key="1">
    <citation type="submission" date="2021-03" db="EMBL/GenBank/DDBJ databases">
        <authorList>
            <person name="So Y."/>
        </authorList>
    </citation>
    <scope>NUCLEOTIDE SEQUENCE [LARGE SCALE GENOMIC DNA]</scope>
    <source>
        <strain evidence="1 2">SSH11</strain>
    </source>
</reference>
<evidence type="ECO:0000313" key="1">
    <source>
        <dbReference type="EMBL" id="MBP0444243.1"/>
    </source>
</evidence>
<proteinExistence type="predicted"/>
<organism evidence="1 2">
    <name type="scientific">Pararoseomonas baculiformis</name>
    <dbReference type="NCBI Taxonomy" id="2820812"/>
    <lineage>
        <taxon>Bacteria</taxon>
        <taxon>Pseudomonadati</taxon>
        <taxon>Pseudomonadota</taxon>
        <taxon>Alphaproteobacteria</taxon>
        <taxon>Acetobacterales</taxon>
        <taxon>Acetobacteraceae</taxon>
        <taxon>Pararoseomonas</taxon>
    </lineage>
</organism>
<name>A0ABS4AB65_9PROT</name>
<protein>
    <submittedName>
        <fullName evidence="1">DUF1289 domain-containing protein</fullName>
    </submittedName>
</protein>
<dbReference type="InterPro" id="IPR010710">
    <property type="entry name" value="DUF1289"/>
</dbReference>
<dbReference type="Proteomes" id="UP000681594">
    <property type="component" value="Unassembled WGS sequence"/>
</dbReference>
<accession>A0ABS4AB65</accession>
<dbReference type="RefSeq" id="WP_209378472.1">
    <property type="nucleotide sequence ID" value="NZ_JAGIZB010000004.1"/>
</dbReference>
<dbReference type="EMBL" id="JAGIZB010000004">
    <property type="protein sequence ID" value="MBP0444243.1"/>
    <property type="molecule type" value="Genomic_DNA"/>
</dbReference>
<dbReference type="PANTHER" id="PTHR35175">
    <property type="entry name" value="DUF1289 DOMAIN-CONTAINING PROTEIN"/>
    <property type="match status" value="1"/>
</dbReference>
<dbReference type="PANTHER" id="PTHR35175:SF2">
    <property type="entry name" value="DUF1289 DOMAIN-CONTAINING PROTEIN"/>
    <property type="match status" value="1"/>
</dbReference>
<gene>
    <name evidence="1" type="ORF">J8J14_05575</name>
</gene>
<dbReference type="Pfam" id="PF06945">
    <property type="entry name" value="DUF1289"/>
    <property type="match status" value="1"/>
</dbReference>
<evidence type="ECO:0000313" key="2">
    <source>
        <dbReference type="Proteomes" id="UP000681594"/>
    </source>
</evidence>
<keyword evidence="2" id="KW-1185">Reference proteome</keyword>
<sequence>MTAASAGALPSPCVKLCRLDGNGMCLGCFRSIDEIAAWPSADDAMRRAILARCAGRRRTRTEPTE</sequence>
<comment type="caution">
    <text evidence="1">The sequence shown here is derived from an EMBL/GenBank/DDBJ whole genome shotgun (WGS) entry which is preliminary data.</text>
</comment>